<dbReference type="Gene3D" id="1.20.1250.20">
    <property type="entry name" value="MFS general substrate transporter like domains"/>
    <property type="match status" value="2"/>
</dbReference>
<feature type="transmembrane region" description="Helical" evidence="7">
    <location>
        <begin position="402"/>
        <end position="425"/>
    </location>
</feature>
<comment type="subcellular location">
    <subcellularLocation>
        <location evidence="1">Endomembrane system</location>
        <topology evidence="1">Multi-pass membrane protein</topology>
    </subcellularLocation>
</comment>
<feature type="transmembrane region" description="Helical" evidence="7">
    <location>
        <begin position="153"/>
        <end position="175"/>
    </location>
</feature>
<evidence type="ECO:0000256" key="4">
    <source>
        <dbReference type="ARBA" id="ARBA00022692"/>
    </source>
</evidence>
<evidence type="ECO:0000313" key="9">
    <source>
        <dbReference type="EMBL" id="EXF85070.1"/>
    </source>
</evidence>
<dbReference type="SUPFAM" id="SSF103473">
    <property type="entry name" value="MFS general substrate transporter"/>
    <property type="match status" value="1"/>
</dbReference>
<dbReference type="AlphaFoldDB" id="A0A010R8M0"/>
<feature type="domain" description="Major facilitator superfamily (MFS) profile" evidence="8">
    <location>
        <begin position="66"/>
        <end position="458"/>
    </location>
</feature>
<evidence type="ECO:0000256" key="5">
    <source>
        <dbReference type="ARBA" id="ARBA00022989"/>
    </source>
</evidence>
<feature type="transmembrane region" description="Helical" evidence="7">
    <location>
        <begin position="276"/>
        <end position="298"/>
    </location>
</feature>
<protein>
    <submittedName>
        <fullName evidence="9">MFS transporter</fullName>
    </submittedName>
</protein>
<dbReference type="HOGENOM" id="CLU_021993_0_0_1"/>
<comment type="similarity">
    <text evidence="2">Belongs to the major facilitator superfamily.</text>
</comment>
<dbReference type="Proteomes" id="UP000020467">
    <property type="component" value="Unassembled WGS sequence"/>
</dbReference>
<reference evidence="9 10" key="1">
    <citation type="submission" date="2014-02" db="EMBL/GenBank/DDBJ databases">
        <title>The genome sequence of Colletotrichum fioriniae PJ7.</title>
        <authorList>
            <person name="Baroncelli R."/>
            <person name="Thon M.R."/>
        </authorList>
    </citation>
    <scope>NUCLEOTIDE SEQUENCE [LARGE SCALE GENOMIC DNA]</scope>
    <source>
        <strain evidence="9 10">PJ7</strain>
    </source>
</reference>
<feature type="transmembrane region" description="Helical" evidence="7">
    <location>
        <begin position="431"/>
        <end position="450"/>
    </location>
</feature>
<evidence type="ECO:0000313" key="10">
    <source>
        <dbReference type="Proteomes" id="UP000020467"/>
    </source>
</evidence>
<dbReference type="GO" id="GO:0012505">
    <property type="term" value="C:endomembrane system"/>
    <property type="evidence" value="ECO:0007669"/>
    <property type="project" value="UniProtKB-SubCell"/>
</dbReference>
<dbReference type="PANTHER" id="PTHR23514:SF3">
    <property type="entry name" value="BYPASS OF STOP CODON PROTEIN 6"/>
    <property type="match status" value="1"/>
</dbReference>
<dbReference type="KEGG" id="cfj:CFIO01_13465"/>
<feature type="transmembrane region" description="Helical" evidence="7">
    <location>
        <begin position="64"/>
        <end position="88"/>
    </location>
</feature>
<keyword evidence="6 7" id="KW-0472">Membrane</keyword>
<dbReference type="InterPro" id="IPR011701">
    <property type="entry name" value="MFS"/>
</dbReference>
<feature type="transmembrane region" description="Helical" evidence="7">
    <location>
        <begin position="94"/>
        <end position="115"/>
    </location>
</feature>
<evidence type="ECO:0000256" key="6">
    <source>
        <dbReference type="ARBA" id="ARBA00023136"/>
    </source>
</evidence>
<dbReference type="GO" id="GO:0016020">
    <property type="term" value="C:membrane"/>
    <property type="evidence" value="ECO:0007669"/>
    <property type="project" value="TreeGrafter"/>
</dbReference>
<sequence>MSAQSTTLTVGQEIPLQELTSKEGSLLNTEGHVLGSNTDATGGLPAPTTTAEVVQRWNHPRSNLFRVLSCFFSLLVSGANDAAYGALIPYLETYYGLSYVVVSLVFLSPFIGYVLSAALNNYVHLKLGQRGIAIIASTCHIIAYIIISQHPPYPALVAAFVVAGFGNGLSDAGWNAYVGNMARANEVLGFLHAFYGVGGVIAPLIATTMINKADLGWWNFYYFMLGLATIELVWCTAAFWTQTGAVYRELVSHSRSDNAGGGGLRTALFKRPYARVTWLCALFLLAYVGTEVSLGGWIVQFMIQVRKANNFDSGMTSVGFWLGITLGRAVLGFVTPKLGVKLAVSVYIPIAMALELVFWLVPHFYVSAVAVALQGFFLGPFFPAVVVAATKLLPRHLHVSTIGFAAAFGGSGAAILPFAVGALAQAKGVQVLQPIILAFLGIMLVLWLCLPRIGHKQE</sequence>
<gene>
    <name evidence="9" type="ORF">CFIO01_13465</name>
</gene>
<accession>A0A010R8M0</accession>
<keyword evidence="3" id="KW-0813">Transport</keyword>
<comment type="caution">
    <text evidence="9">The sequence shown here is derived from an EMBL/GenBank/DDBJ whole genome shotgun (WGS) entry which is preliminary data.</text>
</comment>
<keyword evidence="4 7" id="KW-0812">Transmembrane</keyword>
<dbReference type="InterPro" id="IPR051788">
    <property type="entry name" value="MFS_Transporter"/>
</dbReference>
<dbReference type="eggNOG" id="ENOG502QQA7">
    <property type="taxonomic scope" value="Eukaryota"/>
</dbReference>
<evidence type="ECO:0000256" key="1">
    <source>
        <dbReference type="ARBA" id="ARBA00004127"/>
    </source>
</evidence>
<dbReference type="Pfam" id="PF07690">
    <property type="entry name" value="MFS_1"/>
    <property type="match status" value="1"/>
</dbReference>
<proteinExistence type="inferred from homology"/>
<feature type="transmembrane region" description="Helical" evidence="7">
    <location>
        <begin position="127"/>
        <end position="147"/>
    </location>
</feature>
<evidence type="ECO:0000259" key="8">
    <source>
        <dbReference type="PROSITE" id="PS50850"/>
    </source>
</evidence>
<dbReference type="InterPro" id="IPR020846">
    <property type="entry name" value="MFS_dom"/>
</dbReference>
<feature type="transmembrane region" description="Helical" evidence="7">
    <location>
        <begin position="342"/>
        <end position="361"/>
    </location>
</feature>
<keyword evidence="10" id="KW-1185">Reference proteome</keyword>
<feature type="transmembrane region" description="Helical" evidence="7">
    <location>
        <begin position="318"/>
        <end position="335"/>
    </location>
</feature>
<keyword evidence="5 7" id="KW-1133">Transmembrane helix</keyword>
<evidence type="ECO:0000256" key="2">
    <source>
        <dbReference type="ARBA" id="ARBA00008335"/>
    </source>
</evidence>
<evidence type="ECO:0000256" key="7">
    <source>
        <dbReference type="SAM" id="Phobius"/>
    </source>
</evidence>
<evidence type="ECO:0000256" key="3">
    <source>
        <dbReference type="ARBA" id="ARBA00022448"/>
    </source>
</evidence>
<dbReference type="PROSITE" id="PS50850">
    <property type="entry name" value="MFS"/>
    <property type="match status" value="1"/>
</dbReference>
<name>A0A010R8M0_9PEZI</name>
<feature type="transmembrane region" description="Helical" evidence="7">
    <location>
        <begin position="367"/>
        <end position="390"/>
    </location>
</feature>
<dbReference type="FunFam" id="1.20.1250.20:FF:000286">
    <property type="entry name" value="MFS efflux transporter"/>
    <property type="match status" value="1"/>
</dbReference>
<dbReference type="FunFam" id="1.20.1250.20:FF:000308">
    <property type="entry name" value="MFS efflux transporter"/>
    <property type="match status" value="1"/>
</dbReference>
<dbReference type="OrthoDB" id="413079at2759"/>
<feature type="transmembrane region" description="Helical" evidence="7">
    <location>
        <begin position="220"/>
        <end position="240"/>
    </location>
</feature>
<dbReference type="EMBL" id="JARH01000128">
    <property type="protein sequence ID" value="EXF85070.1"/>
    <property type="molecule type" value="Genomic_DNA"/>
</dbReference>
<dbReference type="GO" id="GO:0022857">
    <property type="term" value="F:transmembrane transporter activity"/>
    <property type="evidence" value="ECO:0007669"/>
    <property type="project" value="InterPro"/>
</dbReference>
<dbReference type="InterPro" id="IPR036259">
    <property type="entry name" value="MFS_trans_sf"/>
</dbReference>
<feature type="transmembrane region" description="Helical" evidence="7">
    <location>
        <begin position="187"/>
        <end position="208"/>
    </location>
</feature>
<organism evidence="9 10">
    <name type="scientific">Colletotrichum fioriniae PJ7</name>
    <dbReference type="NCBI Taxonomy" id="1445577"/>
    <lineage>
        <taxon>Eukaryota</taxon>
        <taxon>Fungi</taxon>
        <taxon>Dikarya</taxon>
        <taxon>Ascomycota</taxon>
        <taxon>Pezizomycotina</taxon>
        <taxon>Sordariomycetes</taxon>
        <taxon>Hypocreomycetidae</taxon>
        <taxon>Glomerellales</taxon>
        <taxon>Glomerellaceae</taxon>
        <taxon>Colletotrichum</taxon>
        <taxon>Colletotrichum acutatum species complex</taxon>
    </lineage>
</organism>
<dbReference type="PANTHER" id="PTHR23514">
    <property type="entry name" value="BYPASS OF STOP CODON PROTEIN 6"/>
    <property type="match status" value="1"/>
</dbReference>